<evidence type="ECO:0000313" key="3">
    <source>
        <dbReference type="EnsemblPlants" id="OB03G21480.1"/>
    </source>
</evidence>
<feature type="region of interest" description="Disordered" evidence="1">
    <location>
        <begin position="66"/>
        <end position="90"/>
    </location>
</feature>
<keyword evidence="2" id="KW-0472">Membrane</keyword>
<dbReference type="Proteomes" id="UP000006038">
    <property type="component" value="Chromosome 3"/>
</dbReference>
<sequence>MVLRRHRPVPVPAPAPAGGLLGPWLLVVVLVYSSFLGSTVFLAVDAARTSAFVALAPLPPMAPAPSPTGAELFGDSKRKVPTGANPLHNR</sequence>
<keyword evidence="2" id="KW-1133">Transmembrane helix</keyword>
<reference evidence="3" key="1">
    <citation type="journal article" date="2013" name="Nat. Commun.">
        <title>Whole-genome sequencing of Oryza brachyantha reveals mechanisms underlying Oryza genome evolution.</title>
        <authorList>
            <person name="Chen J."/>
            <person name="Huang Q."/>
            <person name="Gao D."/>
            <person name="Wang J."/>
            <person name="Lang Y."/>
            <person name="Liu T."/>
            <person name="Li B."/>
            <person name="Bai Z."/>
            <person name="Luis Goicoechea J."/>
            <person name="Liang C."/>
            <person name="Chen C."/>
            <person name="Zhang W."/>
            <person name="Sun S."/>
            <person name="Liao Y."/>
            <person name="Zhang X."/>
            <person name="Yang L."/>
            <person name="Song C."/>
            <person name="Wang M."/>
            <person name="Shi J."/>
            <person name="Liu G."/>
            <person name="Liu J."/>
            <person name="Zhou H."/>
            <person name="Zhou W."/>
            <person name="Yu Q."/>
            <person name="An N."/>
            <person name="Chen Y."/>
            <person name="Cai Q."/>
            <person name="Wang B."/>
            <person name="Liu B."/>
            <person name="Min J."/>
            <person name="Huang Y."/>
            <person name="Wu H."/>
            <person name="Li Z."/>
            <person name="Zhang Y."/>
            <person name="Yin Y."/>
            <person name="Song W."/>
            <person name="Jiang J."/>
            <person name="Jackson S.A."/>
            <person name="Wing R.A."/>
            <person name="Wang J."/>
            <person name="Chen M."/>
        </authorList>
    </citation>
    <scope>NUCLEOTIDE SEQUENCE [LARGE SCALE GENOMIC DNA]</scope>
    <source>
        <strain evidence="3">cv. IRGC 101232</strain>
    </source>
</reference>
<dbReference type="Gramene" id="OB03G21480.1">
    <property type="protein sequence ID" value="OB03G21480.1"/>
    <property type="gene ID" value="OB03G21480"/>
</dbReference>
<reference evidence="3" key="2">
    <citation type="submission" date="2013-04" db="UniProtKB">
        <authorList>
            <consortium name="EnsemblPlants"/>
        </authorList>
    </citation>
    <scope>IDENTIFICATION</scope>
</reference>
<proteinExistence type="predicted"/>
<keyword evidence="2" id="KW-0812">Transmembrane</keyword>
<feature type="transmembrane region" description="Helical" evidence="2">
    <location>
        <begin position="20"/>
        <end position="44"/>
    </location>
</feature>
<dbReference type="AlphaFoldDB" id="J3LM72"/>
<organism evidence="3">
    <name type="scientific">Oryza brachyantha</name>
    <name type="common">malo sina</name>
    <dbReference type="NCBI Taxonomy" id="4533"/>
    <lineage>
        <taxon>Eukaryota</taxon>
        <taxon>Viridiplantae</taxon>
        <taxon>Streptophyta</taxon>
        <taxon>Embryophyta</taxon>
        <taxon>Tracheophyta</taxon>
        <taxon>Spermatophyta</taxon>
        <taxon>Magnoliopsida</taxon>
        <taxon>Liliopsida</taxon>
        <taxon>Poales</taxon>
        <taxon>Poaceae</taxon>
        <taxon>BOP clade</taxon>
        <taxon>Oryzoideae</taxon>
        <taxon>Oryzeae</taxon>
        <taxon>Oryzinae</taxon>
        <taxon>Oryza</taxon>
    </lineage>
</organism>
<accession>J3LM72</accession>
<evidence type="ECO:0000313" key="4">
    <source>
        <dbReference type="Proteomes" id="UP000006038"/>
    </source>
</evidence>
<keyword evidence="4" id="KW-1185">Reference proteome</keyword>
<dbReference type="HOGENOM" id="CLU_2389469_0_0_1"/>
<dbReference type="EnsemblPlants" id="OB03G21480.1">
    <property type="protein sequence ID" value="OB03G21480.1"/>
    <property type="gene ID" value="OB03G21480"/>
</dbReference>
<protein>
    <submittedName>
        <fullName evidence="3">Uncharacterized protein</fullName>
    </submittedName>
</protein>
<dbReference type="eggNOG" id="ENOG502R3UY">
    <property type="taxonomic scope" value="Eukaryota"/>
</dbReference>
<evidence type="ECO:0000256" key="1">
    <source>
        <dbReference type="SAM" id="MobiDB-lite"/>
    </source>
</evidence>
<name>J3LM72_ORYBR</name>
<evidence type="ECO:0000256" key="2">
    <source>
        <dbReference type="SAM" id="Phobius"/>
    </source>
</evidence>